<dbReference type="SUPFAM" id="SSF51569">
    <property type="entry name" value="Aldolase"/>
    <property type="match status" value="1"/>
</dbReference>
<dbReference type="PANTHER" id="PTHR42849:SF1">
    <property type="entry name" value="N-ACETYLNEURAMINATE LYASE"/>
    <property type="match status" value="1"/>
</dbReference>
<proteinExistence type="inferred from homology"/>
<dbReference type="InterPro" id="IPR020625">
    <property type="entry name" value="Schiff_base-form_aldolases_AS"/>
</dbReference>
<dbReference type="PANTHER" id="PTHR42849">
    <property type="entry name" value="N-ACETYLNEURAMINATE LYASE"/>
    <property type="match status" value="1"/>
</dbReference>
<dbReference type="PIRSF" id="PIRSF001365">
    <property type="entry name" value="DHDPS"/>
    <property type="match status" value="1"/>
</dbReference>
<dbReference type="Gene3D" id="3.20.20.70">
    <property type="entry name" value="Aldolase class I"/>
    <property type="match status" value="1"/>
</dbReference>
<dbReference type="PROSITE" id="PS00666">
    <property type="entry name" value="DHDPS_2"/>
    <property type="match status" value="1"/>
</dbReference>
<gene>
    <name evidence="4" type="ORF">J0A68_15740</name>
</gene>
<keyword evidence="5" id="KW-1185">Reference proteome</keyword>
<dbReference type="InterPro" id="IPR013785">
    <property type="entry name" value="Aldolase_TIM"/>
</dbReference>
<dbReference type="CDD" id="cd00408">
    <property type="entry name" value="DHDPS-like"/>
    <property type="match status" value="1"/>
</dbReference>
<name>A0ABS3C5K8_9BACT</name>
<evidence type="ECO:0000256" key="3">
    <source>
        <dbReference type="PIRNR" id="PIRNR001365"/>
    </source>
</evidence>
<organism evidence="4 5">
    <name type="scientific">Algoriphagus oliviformis</name>
    <dbReference type="NCBI Taxonomy" id="2811231"/>
    <lineage>
        <taxon>Bacteria</taxon>
        <taxon>Pseudomonadati</taxon>
        <taxon>Bacteroidota</taxon>
        <taxon>Cytophagia</taxon>
        <taxon>Cytophagales</taxon>
        <taxon>Cyclobacteriaceae</taxon>
        <taxon>Algoriphagus</taxon>
    </lineage>
</organism>
<keyword evidence="2" id="KW-0704">Schiff base</keyword>
<sequence>MSLTHTFQGIFPPMITPLNPDFSLDVSHTEKLIEHLIEGGVHGIFIIGTTGESASISMDVKSDLIRLTCKQVAGRVPVLVGITESSFVQSLDLAAVAFESGASALVAATPFYINIDQDEVVNYYQKLADAVKLPLFLYDMPSHTKVKIEVESAVKLSAHPNIIGLKDSTGDKANFAALCEAFKDQPDFRLFIGPEEILAETLEMGGHGGVSGGGNLFPKLYVSLYEAFQKQESDKVQNLQETILFLSKNIYQNGTYKSSYLKGLKAALAFEDLCDGTLALPLYAYAEPEQEALRERFATVKDRVEQALLEVSA</sequence>
<evidence type="ECO:0000256" key="2">
    <source>
        <dbReference type="ARBA" id="ARBA00023270"/>
    </source>
</evidence>
<dbReference type="SMART" id="SM01130">
    <property type="entry name" value="DHDPS"/>
    <property type="match status" value="1"/>
</dbReference>
<evidence type="ECO:0000313" key="5">
    <source>
        <dbReference type="Proteomes" id="UP000664317"/>
    </source>
</evidence>
<dbReference type="Proteomes" id="UP000664317">
    <property type="component" value="Unassembled WGS sequence"/>
</dbReference>
<protein>
    <submittedName>
        <fullName evidence="4">Dihydrodipicolinate synthase family protein</fullName>
    </submittedName>
</protein>
<dbReference type="Pfam" id="PF00701">
    <property type="entry name" value="DHDPS"/>
    <property type="match status" value="1"/>
</dbReference>
<dbReference type="EMBL" id="JAFKCT010000007">
    <property type="protein sequence ID" value="MBN7812405.1"/>
    <property type="molecule type" value="Genomic_DNA"/>
</dbReference>
<accession>A0ABS3C5K8</accession>
<evidence type="ECO:0000256" key="1">
    <source>
        <dbReference type="ARBA" id="ARBA00023239"/>
    </source>
</evidence>
<keyword evidence="1 3" id="KW-0456">Lyase</keyword>
<comment type="similarity">
    <text evidence="3">Belongs to the DapA family.</text>
</comment>
<dbReference type="InterPro" id="IPR002220">
    <property type="entry name" value="DapA-like"/>
</dbReference>
<dbReference type="PRINTS" id="PR00146">
    <property type="entry name" value="DHPICSNTHASE"/>
</dbReference>
<dbReference type="RefSeq" id="WP_206579187.1">
    <property type="nucleotide sequence ID" value="NZ_JAFKCT010000007.1"/>
</dbReference>
<evidence type="ECO:0000313" key="4">
    <source>
        <dbReference type="EMBL" id="MBN7812405.1"/>
    </source>
</evidence>
<comment type="caution">
    <text evidence="4">The sequence shown here is derived from an EMBL/GenBank/DDBJ whole genome shotgun (WGS) entry which is preliminary data.</text>
</comment>
<reference evidence="4 5" key="1">
    <citation type="submission" date="2021-03" db="EMBL/GenBank/DDBJ databases">
        <title>novel species isolated from a fishpond in China.</title>
        <authorList>
            <person name="Lu H."/>
            <person name="Cai Z."/>
        </authorList>
    </citation>
    <scope>NUCLEOTIDE SEQUENCE [LARGE SCALE GENOMIC DNA]</scope>
    <source>
        <strain evidence="4 5">H41</strain>
    </source>
</reference>